<dbReference type="InterPro" id="IPR011989">
    <property type="entry name" value="ARM-like"/>
</dbReference>
<dbReference type="SMART" id="SM00567">
    <property type="entry name" value="EZ_HEAT"/>
    <property type="match status" value="5"/>
</dbReference>
<dbReference type="GO" id="GO:0003746">
    <property type="term" value="F:translation elongation factor activity"/>
    <property type="evidence" value="ECO:0007669"/>
    <property type="project" value="UniProtKB-UniRule"/>
</dbReference>
<comment type="caution">
    <text evidence="3">Lacks conserved residue(s) required for the propagation of feature annotation.</text>
</comment>
<dbReference type="Pfam" id="PF13646">
    <property type="entry name" value="HEAT_2"/>
    <property type="match status" value="1"/>
</dbReference>
<evidence type="ECO:0000256" key="2">
    <source>
        <dbReference type="ARBA" id="ARBA00022917"/>
    </source>
</evidence>
<dbReference type="AlphaFoldDB" id="A0A4R7J5B2"/>
<dbReference type="OrthoDB" id="9134742at2"/>
<sequence length="522" mass="55187">MSTTTAPSALQRSMIEDLDPDVRIQAVLELAESPGDEVAAALVQAMGTEPEFAIRETLTWALGRMPEEATPYLHDALRSEHWLARMQALHVLSKWGRATDAEFVVELVADAHPLVAARACWAAGQTRNPAVIPVLIGALGRGEEELRNTMSSAFSALGRAGVDALAVAVRSPGAVASRVHAADTLAYLGTPAADPATLALAEAAEDDQADAEVRFAALNALGRLPSTWAERALQTMSGASDALLADLARRLLDKRGEQIDDLTYLTERTGATRLQARTAMRNHHGDRVAALGSLRPVEVAPLAHGTIAAGPGVLVELLTTSDLTATSQAFVGLAGQLAALAGDGTPDSRGEIDPEMLLAGEVGGRPVRTAIADLAEAAGEPVRLGRVLRLPGHTATHLLGPGPTHRVAALASVTGGTPERRDVLAMITARQVAEADPRWTTAAEVPTETTDRVRRRAETDLGGIDVPQRRLDSAVVRYLQQTVLLEQPSVSELGLRIADHFRGTGVEVTDWVRLELGRAHSG</sequence>
<keyword evidence="3" id="KW-0963">Cytoplasm</keyword>
<dbReference type="PANTHER" id="PTHR12697:SF5">
    <property type="entry name" value="DEOXYHYPUSINE HYDROXYLASE"/>
    <property type="match status" value="1"/>
</dbReference>
<organism evidence="5 6">
    <name type="scientific">Naumannella halotolerans</name>
    <dbReference type="NCBI Taxonomy" id="993414"/>
    <lineage>
        <taxon>Bacteria</taxon>
        <taxon>Bacillati</taxon>
        <taxon>Actinomycetota</taxon>
        <taxon>Actinomycetes</taxon>
        <taxon>Propionibacteriales</taxon>
        <taxon>Propionibacteriaceae</taxon>
        <taxon>Naumannella</taxon>
    </lineage>
</organism>
<dbReference type="SUPFAM" id="SSF54713">
    <property type="entry name" value="Elongation factor Ts (EF-Ts), dimerisation domain"/>
    <property type="match status" value="1"/>
</dbReference>
<dbReference type="InterPro" id="IPR001816">
    <property type="entry name" value="Transl_elong_EFTs/EF1B"/>
</dbReference>
<keyword evidence="1 3" id="KW-0251">Elongation factor</keyword>
<dbReference type="InterPro" id="IPR014039">
    <property type="entry name" value="Transl_elong_EFTs/EF1B_dimer"/>
</dbReference>
<dbReference type="Pfam" id="PF00889">
    <property type="entry name" value="EF_TS"/>
    <property type="match status" value="1"/>
</dbReference>
<dbReference type="EMBL" id="SOAW01000001">
    <property type="protein sequence ID" value="TDT32532.1"/>
    <property type="molecule type" value="Genomic_DNA"/>
</dbReference>
<accession>A0A4R7J5B2</accession>
<keyword evidence="2 3" id="KW-0648">Protein biosynthesis</keyword>
<name>A0A4R7J5B2_9ACTN</name>
<dbReference type="InterPro" id="IPR016024">
    <property type="entry name" value="ARM-type_fold"/>
</dbReference>
<dbReference type="PANTHER" id="PTHR12697">
    <property type="entry name" value="PBS LYASE HEAT-LIKE PROTEIN"/>
    <property type="match status" value="1"/>
</dbReference>
<evidence type="ECO:0000313" key="5">
    <source>
        <dbReference type="EMBL" id="TDT32532.1"/>
    </source>
</evidence>
<gene>
    <name evidence="3" type="primary">tsf</name>
    <name evidence="5" type="ORF">CLV29_0111</name>
</gene>
<keyword evidence="6" id="KW-1185">Reference proteome</keyword>
<dbReference type="HAMAP" id="MF_00050">
    <property type="entry name" value="EF_Ts"/>
    <property type="match status" value="1"/>
</dbReference>
<evidence type="ECO:0000313" key="6">
    <source>
        <dbReference type="Proteomes" id="UP000295371"/>
    </source>
</evidence>
<dbReference type="SUPFAM" id="SSF48371">
    <property type="entry name" value="ARM repeat"/>
    <property type="match status" value="1"/>
</dbReference>
<dbReference type="InterPro" id="IPR004155">
    <property type="entry name" value="PBS_lyase_HEAT"/>
</dbReference>
<proteinExistence type="inferred from homology"/>
<comment type="similarity">
    <text evidence="3">Belongs to the EF-Ts family.</text>
</comment>
<dbReference type="GO" id="GO:0016491">
    <property type="term" value="F:oxidoreductase activity"/>
    <property type="evidence" value="ECO:0007669"/>
    <property type="project" value="TreeGrafter"/>
</dbReference>
<dbReference type="RefSeq" id="WP_133753159.1">
    <property type="nucleotide sequence ID" value="NZ_CP171129.1"/>
</dbReference>
<feature type="domain" description="Translation elongation factor EFTs/EF1B dimerisation" evidence="4">
    <location>
        <begin position="312"/>
        <end position="517"/>
    </location>
</feature>
<reference evidence="5 6" key="1">
    <citation type="submission" date="2019-03" db="EMBL/GenBank/DDBJ databases">
        <title>Genomic Encyclopedia of Archaeal and Bacterial Type Strains, Phase II (KMG-II): from individual species to whole genera.</title>
        <authorList>
            <person name="Goeker M."/>
        </authorList>
    </citation>
    <scope>NUCLEOTIDE SEQUENCE [LARGE SCALE GENOMIC DNA]</scope>
    <source>
        <strain evidence="5 6">DSM 24323</strain>
    </source>
</reference>
<dbReference type="InterPro" id="IPR036402">
    <property type="entry name" value="EF-Ts_dimer_sf"/>
</dbReference>
<dbReference type="Proteomes" id="UP000295371">
    <property type="component" value="Unassembled WGS sequence"/>
</dbReference>
<dbReference type="Gene3D" id="1.25.10.10">
    <property type="entry name" value="Leucine-rich Repeat Variant"/>
    <property type="match status" value="2"/>
</dbReference>
<dbReference type="GO" id="GO:0005737">
    <property type="term" value="C:cytoplasm"/>
    <property type="evidence" value="ECO:0007669"/>
    <property type="project" value="UniProtKB-SubCell"/>
</dbReference>
<comment type="function">
    <text evidence="3">Associates with the EF-Tu.GDP complex and induces the exchange of GDP to GTP. It remains bound to the aminoacyl-tRNA.EF-Tu.GTP complex up to the GTP hydrolysis stage on the ribosome.</text>
</comment>
<evidence type="ECO:0000256" key="1">
    <source>
        <dbReference type="ARBA" id="ARBA00022768"/>
    </source>
</evidence>
<protein>
    <recommendedName>
        <fullName evidence="3">Elongation factor Ts</fullName>
        <shortName evidence="3">EF-Ts</shortName>
    </recommendedName>
</protein>
<evidence type="ECO:0000259" key="4">
    <source>
        <dbReference type="Pfam" id="PF00889"/>
    </source>
</evidence>
<evidence type="ECO:0000256" key="3">
    <source>
        <dbReference type="HAMAP-Rule" id="MF_00050"/>
    </source>
</evidence>
<comment type="caution">
    <text evidence="5">The sequence shown here is derived from an EMBL/GenBank/DDBJ whole genome shotgun (WGS) entry which is preliminary data.</text>
</comment>
<comment type="subcellular location">
    <subcellularLocation>
        <location evidence="3">Cytoplasm</location>
    </subcellularLocation>
</comment>